<protein>
    <recommendedName>
        <fullName evidence="5">Mitogen-activated protein kinase binding protein 1</fullName>
    </recommendedName>
</protein>
<dbReference type="Ensembl" id="ENSSOCT00000010769.1">
    <property type="protein sequence ID" value="ENSSOCP00000010486.1"/>
    <property type="gene ID" value="ENSSOCG00000007923.1"/>
</dbReference>
<reference evidence="3" key="1">
    <citation type="submission" date="2025-08" db="UniProtKB">
        <authorList>
            <consortium name="Ensembl"/>
        </authorList>
    </citation>
    <scope>IDENTIFICATION</scope>
</reference>
<feature type="repeat" description="WD" evidence="1">
    <location>
        <begin position="85"/>
        <end position="128"/>
    </location>
</feature>
<dbReference type="Proteomes" id="UP000694551">
    <property type="component" value="Unplaced"/>
</dbReference>
<dbReference type="PANTHER" id="PTHR44813:SF1">
    <property type="entry name" value="MITOGEN-ACTIVATED PROTEIN KINASE-BINDING PROTEIN 1"/>
    <property type="match status" value="1"/>
</dbReference>
<accession>A0A8D0F6H6</accession>
<dbReference type="GO" id="GO:0046330">
    <property type="term" value="P:positive regulation of JNK cascade"/>
    <property type="evidence" value="ECO:0007669"/>
    <property type="project" value="TreeGrafter"/>
</dbReference>
<dbReference type="GO" id="GO:0043124">
    <property type="term" value="P:negative regulation of canonical NF-kappaB signal transduction"/>
    <property type="evidence" value="ECO:0007669"/>
    <property type="project" value="TreeGrafter"/>
</dbReference>
<evidence type="ECO:0000256" key="1">
    <source>
        <dbReference type="PROSITE-ProRule" id="PRU00221"/>
    </source>
</evidence>
<keyword evidence="4" id="KW-1185">Reference proteome</keyword>
<evidence type="ECO:0000256" key="2">
    <source>
        <dbReference type="SAM" id="MobiDB-lite"/>
    </source>
</evidence>
<dbReference type="PANTHER" id="PTHR44813">
    <property type="entry name" value="MITOGEN-ACTIVATED PROTEIN KINASE-BINDING PROTEIN 1"/>
    <property type="match status" value="1"/>
</dbReference>
<dbReference type="Gene3D" id="2.130.10.10">
    <property type="entry name" value="YVTN repeat-like/Quinoprotein amine dehydrogenase"/>
    <property type="match status" value="2"/>
</dbReference>
<dbReference type="SUPFAM" id="SSF50978">
    <property type="entry name" value="WD40 repeat-like"/>
    <property type="match status" value="1"/>
</dbReference>
<dbReference type="AlphaFoldDB" id="A0A8D0F6H6"/>
<reference evidence="3" key="2">
    <citation type="submission" date="2025-09" db="UniProtKB">
        <authorList>
            <consortium name="Ensembl"/>
        </authorList>
    </citation>
    <scope>IDENTIFICATION</scope>
</reference>
<dbReference type="InterPro" id="IPR015943">
    <property type="entry name" value="WD40/YVTN_repeat-like_dom_sf"/>
</dbReference>
<keyword evidence="1" id="KW-0853">WD repeat</keyword>
<feature type="region of interest" description="Disordered" evidence="2">
    <location>
        <begin position="334"/>
        <end position="411"/>
    </location>
</feature>
<dbReference type="GO" id="GO:0005737">
    <property type="term" value="C:cytoplasm"/>
    <property type="evidence" value="ECO:0007669"/>
    <property type="project" value="TreeGrafter"/>
</dbReference>
<name>A0A8D0F6H6_STROC</name>
<dbReference type="InterPro" id="IPR001680">
    <property type="entry name" value="WD40_rpt"/>
</dbReference>
<organism evidence="3 4">
    <name type="scientific">Strix occidentalis caurina</name>
    <name type="common">northern spotted owl</name>
    <dbReference type="NCBI Taxonomy" id="311401"/>
    <lineage>
        <taxon>Eukaryota</taxon>
        <taxon>Metazoa</taxon>
        <taxon>Chordata</taxon>
        <taxon>Craniata</taxon>
        <taxon>Vertebrata</taxon>
        <taxon>Euteleostomi</taxon>
        <taxon>Archelosauria</taxon>
        <taxon>Archosauria</taxon>
        <taxon>Dinosauria</taxon>
        <taxon>Saurischia</taxon>
        <taxon>Theropoda</taxon>
        <taxon>Coelurosauria</taxon>
        <taxon>Aves</taxon>
        <taxon>Neognathae</taxon>
        <taxon>Neoaves</taxon>
        <taxon>Telluraves</taxon>
        <taxon>Strigiformes</taxon>
        <taxon>Strigidae</taxon>
        <taxon>Strix</taxon>
    </lineage>
</organism>
<dbReference type="Pfam" id="PF00400">
    <property type="entry name" value="WD40"/>
    <property type="match status" value="2"/>
</dbReference>
<dbReference type="SMART" id="SM00320">
    <property type="entry name" value="WD40"/>
    <property type="match status" value="4"/>
</dbReference>
<dbReference type="InterPro" id="IPR036322">
    <property type="entry name" value="WD40_repeat_dom_sf"/>
</dbReference>
<dbReference type="PROSITE" id="PS50082">
    <property type="entry name" value="WD_REPEATS_2"/>
    <property type="match status" value="1"/>
</dbReference>
<dbReference type="InterPro" id="IPR055292">
    <property type="entry name" value="MABP1"/>
</dbReference>
<evidence type="ECO:0008006" key="5">
    <source>
        <dbReference type="Google" id="ProtNLM"/>
    </source>
</evidence>
<proteinExistence type="predicted"/>
<sequence>SPGVPSSSPQVTLEKVLGVTAQTSNGLACDPATGLVAYPVIPPRLFCGGGFPPRFHSRHRFSPQNGHRPAVRVWEVEEGAQVSALQGHQHGVACVAFSPTARYLVSVGYPHDMAVNVWDWKKGSLVASNKVSCKVTAVSFSGDSYFVTAGHHHVKFWFLDSSRELKINKTVPLEGRSGLLGQLHNNLFCGVACGWGLTSGSTFCVSSSGLLCQFNEKRVLEKWIFLKVGGSFPLIFCGCTNGTVKIFQARDMRYLSELPKPHPLGLGDVGGVPSSPKSPLCSDGPLPSRAKTLLNIIYVDNNTQHLQDSAGSRSETVGHLDVKSGVRVMQVSPDGEHLASGDRAGTLRQVAPRSAQSRRRSVGPRVGSPRVLAGARLPGASRRRSPVASLGSGSRRRASLAGYTSCSSCRR</sequence>
<evidence type="ECO:0000313" key="3">
    <source>
        <dbReference type="Ensembl" id="ENSSOCP00000010486.1"/>
    </source>
</evidence>
<evidence type="ECO:0000313" key="4">
    <source>
        <dbReference type="Proteomes" id="UP000694551"/>
    </source>
</evidence>